<feature type="transmembrane region" description="Helical" evidence="8">
    <location>
        <begin position="204"/>
        <end position="225"/>
    </location>
</feature>
<evidence type="ECO:0000256" key="5">
    <source>
        <dbReference type="ARBA" id="ARBA00022692"/>
    </source>
</evidence>
<evidence type="ECO:0000256" key="3">
    <source>
        <dbReference type="ARBA" id="ARBA00022676"/>
    </source>
</evidence>
<keyword evidence="11" id="KW-1185">Reference proteome</keyword>
<reference evidence="10 11" key="1">
    <citation type="submission" date="2024-06" db="EMBL/GenBank/DDBJ databases">
        <title>Genomic Encyclopedia of Type Strains, Phase IV (KMG-IV): sequencing the most valuable type-strain genomes for metagenomic binning, comparative biology and taxonomic classification.</title>
        <authorList>
            <person name="Goeker M."/>
        </authorList>
    </citation>
    <scope>NUCLEOTIDE SEQUENCE [LARGE SCALE GENOMIC DNA]</scope>
    <source>
        <strain evidence="10 11">DSM 29388</strain>
    </source>
</reference>
<keyword evidence="7 8" id="KW-0472">Membrane</keyword>
<feature type="domain" description="Glycosyltransferase RgtA/B/C/D-like" evidence="9">
    <location>
        <begin position="58"/>
        <end position="218"/>
    </location>
</feature>
<feature type="transmembrane region" description="Helical" evidence="8">
    <location>
        <begin position="342"/>
        <end position="365"/>
    </location>
</feature>
<proteinExistence type="predicted"/>
<comment type="subcellular location">
    <subcellularLocation>
        <location evidence="1">Cell membrane</location>
        <topology evidence="1">Multi-pass membrane protein</topology>
    </subcellularLocation>
</comment>
<feature type="transmembrane region" description="Helical" evidence="8">
    <location>
        <begin position="256"/>
        <end position="276"/>
    </location>
</feature>
<keyword evidence="3" id="KW-0328">Glycosyltransferase</keyword>
<dbReference type="PANTHER" id="PTHR33908">
    <property type="entry name" value="MANNOSYLTRANSFERASE YKCB-RELATED"/>
    <property type="match status" value="1"/>
</dbReference>
<evidence type="ECO:0000256" key="1">
    <source>
        <dbReference type="ARBA" id="ARBA00004651"/>
    </source>
</evidence>
<keyword evidence="2" id="KW-1003">Cell membrane</keyword>
<feature type="transmembrane region" description="Helical" evidence="8">
    <location>
        <begin position="7"/>
        <end position="25"/>
    </location>
</feature>
<feature type="transmembrane region" description="Helical" evidence="8">
    <location>
        <begin position="79"/>
        <end position="97"/>
    </location>
</feature>
<dbReference type="PANTHER" id="PTHR33908:SF3">
    <property type="entry name" value="UNDECAPRENYL PHOSPHATE-ALPHA-4-AMINO-4-DEOXY-L-ARABINOSE ARABINOSYL TRANSFERASE"/>
    <property type="match status" value="1"/>
</dbReference>
<evidence type="ECO:0000256" key="6">
    <source>
        <dbReference type="ARBA" id="ARBA00022989"/>
    </source>
</evidence>
<keyword evidence="5 8" id="KW-0812">Transmembrane</keyword>
<evidence type="ECO:0000256" key="2">
    <source>
        <dbReference type="ARBA" id="ARBA00022475"/>
    </source>
</evidence>
<organism evidence="10 11">
    <name type="scientific">Moheibacter stercoris</name>
    <dbReference type="NCBI Taxonomy" id="1628251"/>
    <lineage>
        <taxon>Bacteria</taxon>
        <taxon>Pseudomonadati</taxon>
        <taxon>Bacteroidota</taxon>
        <taxon>Flavobacteriia</taxon>
        <taxon>Flavobacteriales</taxon>
        <taxon>Weeksellaceae</taxon>
        <taxon>Moheibacter</taxon>
    </lineage>
</organism>
<dbReference type="Proteomes" id="UP001549146">
    <property type="component" value="Unassembled WGS sequence"/>
</dbReference>
<accession>A0ABV2LW90</accession>
<evidence type="ECO:0000259" key="9">
    <source>
        <dbReference type="Pfam" id="PF13231"/>
    </source>
</evidence>
<feature type="transmembrane region" description="Helical" evidence="8">
    <location>
        <begin position="371"/>
        <end position="389"/>
    </location>
</feature>
<feature type="transmembrane region" description="Helical" evidence="8">
    <location>
        <begin position="310"/>
        <end position="330"/>
    </location>
</feature>
<feature type="transmembrane region" description="Helical" evidence="8">
    <location>
        <begin position="157"/>
        <end position="173"/>
    </location>
</feature>
<protein>
    <submittedName>
        <fullName evidence="10">4-amino-4-deoxy-L-arabinose transferase-like glycosyltransferase</fullName>
    </submittedName>
</protein>
<feature type="transmembrane region" description="Helical" evidence="8">
    <location>
        <begin position="401"/>
        <end position="423"/>
    </location>
</feature>
<dbReference type="InterPro" id="IPR050297">
    <property type="entry name" value="LipidA_mod_glycosyltrf_83"/>
</dbReference>
<feature type="transmembrane region" description="Helical" evidence="8">
    <location>
        <begin position="109"/>
        <end position="126"/>
    </location>
</feature>
<dbReference type="Pfam" id="PF13231">
    <property type="entry name" value="PMT_2"/>
    <property type="match status" value="1"/>
</dbReference>
<comment type="caution">
    <text evidence="10">The sequence shown here is derived from an EMBL/GenBank/DDBJ whole genome shotgun (WGS) entry which is preliminary data.</text>
</comment>
<evidence type="ECO:0000256" key="8">
    <source>
        <dbReference type="SAM" id="Phobius"/>
    </source>
</evidence>
<dbReference type="RefSeq" id="WP_354510409.1">
    <property type="nucleotide sequence ID" value="NZ_JBEPMO010000020.1"/>
</dbReference>
<evidence type="ECO:0000313" key="11">
    <source>
        <dbReference type="Proteomes" id="UP001549146"/>
    </source>
</evidence>
<feature type="transmembrane region" description="Helical" evidence="8">
    <location>
        <begin position="288"/>
        <end position="304"/>
    </location>
</feature>
<keyword evidence="4" id="KW-0808">Transferase</keyword>
<dbReference type="InterPro" id="IPR038731">
    <property type="entry name" value="RgtA/B/C-like"/>
</dbReference>
<evidence type="ECO:0000313" key="10">
    <source>
        <dbReference type="EMBL" id="MET3732823.1"/>
    </source>
</evidence>
<dbReference type="EMBL" id="JBEPMO010000020">
    <property type="protein sequence ID" value="MET3732823.1"/>
    <property type="molecule type" value="Genomic_DNA"/>
</dbReference>
<evidence type="ECO:0000256" key="7">
    <source>
        <dbReference type="ARBA" id="ARBA00023136"/>
    </source>
</evidence>
<feature type="transmembrane region" description="Helical" evidence="8">
    <location>
        <begin position="132"/>
        <end position="148"/>
    </location>
</feature>
<evidence type="ECO:0000256" key="4">
    <source>
        <dbReference type="ARBA" id="ARBA00022679"/>
    </source>
</evidence>
<keyword evidence="6 8" id="KW-1133">Transmembrane helix</keyword>
<name>A0ABV2LW90_9FLAO</name>
<gene>
    <name evidence="10" type="ORF">ABID46_002414</name>
</gene>
<sequence length="537" mass="62246">MQNKTILFILLCCTLFLIHLNYLYVDIMEARNFVSVREMVDDGNWIFTTLNGEPRYQKPPLPTWLSAGMAEIFGTNSTWALRFPAALSCVVLIIYFFKWIKKETKNIDIALISGLILTTTYLVLFVGKRATWDIYCYSFALIGVYYWWKTFQSNEKQWLNFSIAGVFLGFSILSKGPTGIYVIGAPFFLAYWITYGFPKIKWMGWLWMGILMCAVGFSWYSYIYLNDQETFLRIMEEESSARTNREVKAFTRYFSFPIQMGVWAIFALVSLIFPYIKKKTTFPKSYQMFFWWTIICFVLLSLIPSKKERYLFPLMIPLAAITGCYVYYLLQNQNWKTWERALVKIAFGLVGIIGIAVPIVLFGFLKIPFDVYSISFSIAAIGIGIYILLQTFKQFDLQKAFYGTVGFVSIAMILGIPVIDAVFNSNPTYKSILTKKEWIQNSGLNLYSLDAYSPEIWYKYQANIPAIDLGKPETIPTEKEFLLVMSNYDNLSNNLVELDKRGFQIEKLDEFDDNEEKPGTKNNVPRKKLVLFKVSKK</sequence>